<gene>
    <name evidence="2" type="ORF">M0R45_010079</name>
</gene>
<keyword evidence="1" id="KW-0812">Transmembrane</keyword>
<dbReference type="PANTHER" id="PTHR11017">
    <property type="entry name" value="LEUCINE-RICH REPEAT-CONTAINING PROTEIN"/>
    <property type="match status" value="1"/>
</dbReference>
<dbReference type="EMBL" id="JBEDUW010000002">
    <property type="protein sequence ID" value="KAK9944515.1"/>
    <property type="molecule type" value="Genomic_DNA"/>
</dbReference>
<dbReference type="SUPFAM" id="SSF52058">
    <property type="entry name" value="L domain-like"/>
    <property type="match status" value="1"/>
</dbReference>
<keyword evidence="1" id="KW-1133">Transmembrane helix</keyword>
<comment type="caution">
    <text evidence="2">The sequence shown here is derived from an EMBL/GenBank/DDBJ whole genome shotgun (WGS) entry which is preliminary data.</text>
</comment>
<dbReference type="PANTHER" id="PTHR11017:SF563">
    <property type="entry name" value="TMV RESISTANCE PROTEIN N-LIKE"/>
    <property type="match status" value="1"/>
</dbReference>
<keyword evidence="1" id="KW-0472">Membrane</keyword>
<dbReference type="Proteomes" id="UP001457282">
    <property type="component" value="Unassembled WGS sequence"/>
</dbReference>
<evidence type="ECO:0000313" key="3">
    <source>
        <dbReference type="Proteomes" id="UP001457282"/>
    </source>
</evidence>
<sequence>MVLTNEADGHESKFIKKIVGVMEDKLRRIPLSLEPYEPGQRSRIWHHNDSCKVLTQNTGTQSIEGLVLNMQMHPLYNPVRNSSKVVLETHAFTRMHNLRLLQLSHVQLSGCYEEFPTGLRWLCWMKFPLASLPSDLSLERVVFLEMCYSSLKQVWRGTKYLPSIKGRYKLVPIERVDEEMINLLSLREVDSLETIMVDTVFPYGPGWKGPVQGLYEGGIFSTFLPGNEVPGVFSHRSRGSSVSFTVPLLPNLNIRGLNVFSVSLLAKPKNFAATAVVFNKSKGLGWCYTPFIHGVSDGTDMIWLSHWKFGSQLEGGDVVTVSMSDGAEECGAQLVYDEKEEKISCTQLSITDDPWYLSSVISSTRVPGVNLHCYSVEIQRSTDIIKDIDEKTNKEEGQQGGLILTLGAQSGSNDNTSCLKDKEEGQQGDLIVMLAEQRGSNRSYGGHRGRKWIIIAFVLFLSVFSAALISSLLEREKQQARILVPT</sequence>
<dbReference type="AlphaFoldDB" id="A0AAW1Y7T9"/>
<organism evidence="2 3">
    <name type="scientific">Rubus argutus</name>
    <name type="common">Southern blackberry</name>
    <dbReference type="NCBI Taxonomy" id="59490"/>
    <lineage>
        <taxon>Eukaryota</taxon>
        <taxon>Viridiplantae</taxon>
        <taxon>Streptophyta</taxon>
        <taxon>Embryophyta</taxon>
        <taxon>Tracheophyta</taxon>
        <taxon>Spermatophyta</taxon>
        <taxon>Magnoliopsida</taxon>
        <taxon>eudicotyledons</taxon>
        <taxon>Gunneridae</taxon>
        <taxon>Pentapetalae</taxon>
        <taxon>rosids</taxon>
        <taxon>fabids</taxon>
        <taxon>Rosales</taxon>
        <taxon>Rosaceae</taxon>
        <taxon>Rosoideae</taxon>
        <taxon>Rosoideae incertae sedis</taxon>
        <taxon>Rubus</taxon>
    </lineage>
</organism>
<dbReference type="InterPro" id="IPR044974">
    <property type="entry name" value="Disease_R_plants"/>
</dbReference>
<dbReference type="GO" id="GO:0006952">
    <property type="term" value="P:defense response"/>
    <property type="evidence" value="ECO:0007669"/>
    <property type="project" value="InterPro"/>
</dbReference>
<evidence type="ECO:0000313" key="2">
    <source>
        <dbReference type="EMBL" id="KAK9944515.1"/>
    </source>
</evidence>
<evidence type="ECO:0000256" key="1">
    <source>
        <dbReference type="SAM" id="Phobius"/>
    </source>
</evidence>
<reference evidence="2 3" key="1">
    <citation type="journal article" date="2023" name="G3 (Bethesda)">
        <title>A chromosome-length genome assembly and annotation of blackberry (Rubus argutus, cv. 'Hillquist').</title>
        <authorList>
            <person name="Bruna T."/>
            <person name="Aryal R."/>
            <person name="Dudchenko O."/>
            <person name="Sargent D.J."/>
            <person name="Mead D."/>
            <person name="Buti M."/>
            <person name="Cavallini A."/>
            <person name="Hytonen T."/>
            <person name="Andres J."/>
            <person name="Pham M."/>
            <person name="Weisz D."/>
            <person name="Mascagni F."/>
            <person name="Usai G."/>
            <person name="Natali L."/>
            <person name="Bassil N."/>
            <person name="Fernandez G.E."/>
            <person name="Lomsadze A."/>
            <person name="Armour M."/>
            <person name="Olukolu B."/>
            <person name="Poorten T."/>
            <person name="Britton C."/>
            <person name="Davik J."/>
            <person name="Ashrafi H."/>
            <person name="Aiden E.L."/>
            <person name="Borodovsky M."/>
            <person name="Worthington M."/>
        </authorList>
    </citation>
    <scope>NUCLEOTIDE SEQUENCE [LARGE SCALE GENOMIC DNA]</scope>
    <source>
        <strain evidence="2">PI 553951</strain>
    </source>
</reference>
<accession>A0AAW1Y7T9</accession>
<protein>
    <submittedName>
        <fullName evidence="2">Uncharacterized protein</fullName>
    </submittedName>
</protein>
<feature type="transmembrane region" description="Helical" evidence="1">
    <location>
        <begin position="452"/>
        <end position="473"/>
    </location>
</feature>
<proteinExistence type="predicted"/>
<keyword evidence="3" id="KW-1185">Reference proteome</keyword>
<name>A0AAW1Y7T9_RUBAR</name>